<gene>
    <name evidence="1" type="ORF">Ade02nite_00340</name>
</gene>
<dbReference type="RefSeq" id="WP_203759266.1">
    <property type="nucleotide sequence ID" value="NZ_BAAABO010000004.1"/>
</dbReference>
<protein>
    <submittedName>
        <fullName evidence="1">Uncharacterized protein</fullName>
    </submittedName>
</protein>
<keyword evidence="2" id="KW-1185">Reference proteome</keyword>
<reference evidence="1 2" key="1">
    <citation type="submission" date="2021-01" db="EMBL/GenBank/DDBJ databases">
        <title>Whole genome shotgun sequence of Actinoplanes deccanensis NBRC 13994.</title>
        <authorList>
            <person name="Komaki H."/>
            <person name="Tamura T."/>
        </authorList>
    </citation>
    <scope>NUCLEOTIDE SEQUENCE [LARGE SCALE GENOMIC DNA]</scope>
    <source>
        <strain evidence="1 2">NBRC 13994</strain>
    </source>
</reference>
<dbReference type="Proteomes" id="UP000609879">
    <property type="component" value="Unassembled WGS sequence"/>
</dbReference>
<accession>A0ABQ3XUH6</accession>
<evidence type="ECO:0000313" key="2">
    <source>
        <dbReference type="Proteomes" id="UP000609879"/>
    </source>
</evidence>
<evidence type="ECO:0000313" key="1">
    <source>
        <dbReference type="EMBL" id="GID71393.1"/>
    </source>
</evidence>
<dbReference type="EMBL" id="BOMI01000002">
    <property type="protein sequence ID" value="GID71393.1"/>
    <property type="molecule type" value="Genomic_DNA"/>
</dbReference>
<name>A0ABQ3XUH6_9ACTN</name>
<organism evidence="1 2">
    <name type="scientific">Paractinoplanes deccanensis</name>
    <dbReference type="NCBI Taxonomy" id="113561"/>
    <lineage>
        <taxon>Bacteria</taxon>
        <taxon>Bacillati</taxon>
        <taxon>Actinomycetota</taxon>
        <taxon>Actinomycetes</taxon>
        <taxon>Micromonosporales</taxon>
        <taxon>Micromonosporaceae</taxon>
        <taxon>Paractinoplanes</taxon>
    </lineage>
</organism>
<sequence>MPAATPRERIGWLLRVNRRLAPDPRWRTGKVFAAAFRPAGDRPLAESQITRWESGATNAPRAAIRRYEELLGLAPHALTTLKDALDRANGCAAAPAGEGDPRRLHGLLEVATGSGPITGPEWDELTELVRARPGLILHPPRLWQELSQRLLTELAVAEDSAWLQRQEAMSRLLGHPDAGAHAVDACIRLAQDTGNPVVVEPLSLLDTTAHPDANRHIRRTIAAAGDDRALYGALLGAVRKIRARHFTRDELGDIGRSVAGLLGDPGLAGPLRPLAVQVSRALAGEVPRLEQRATRPEARLIAARVCSQWPVDQPAELTLGELVGECLHSDNPDERLLSAMFVAATPLREPVAAAILDRVVADLRGRRDTGLDAALRSLTTLGSAVHRPLIAQILTEREFGDRARYAAAWATPHCAGAFPEPAWSRILAVQLAAWQRAPDGLGREILHGVTYGIGTDNHRGLLHRVREDARMPPEARTTASWLLTTPALISAGG</sequence>
<comment type="caution">
    <text evidence="1">The sequence shown here is derived from an EMBL/GenBank/DDBJ whole genome shotgun (WGS) entry which is preliminary data.</text>
</comment>
<proteinExistence type="predicted"/>